<dbReference type="RefSeq" id="WP_179427617.1">
    <property type="nucleotide sequence ID" value="NZ_JACBZP010000001.1"/>
</dbReference>
<keyword evidence="4" id="KW-1185">Reference proteome</keyword>
<dbReference type="PANTHER" id="PTHR14969:SF13">
    <property type="entry name" value="AT30094P"/>
    <property type="match status" value="1"/>
</dbReference>
<dbReference type="AlphaFoldDB" id="A0A7Z0D2E2"/>
<dbReference type="EMBL" id="JACBZP010000001">
    <property type="protein sequence ID" value="NYI67568.1"/>
    <property type="molecule type" value="Genomic_DNA"/>
</dbReference>
<gene>
    <name evidence="3" type="ORF">BJY26_001874</name>
</gene>
<organism evidence="3 4">
    <name type="scientific">Spelaeicoccus albus</name>
    <dbReference type="NCBI Taxonomy" id="1280376"/>
    <lineage>
        <taxon>Bacteria</taxon>
        <taxon>Bacillati</taxon>
        <taxon>Actinomycetota</taxon>
        <taxon>Actinomycetes</taxon>
        <taxon>Micrococcales</taxon>
        <taxon>Brevibacteriaceae</taxon>
        <taxon>Spelaeicoccus</taxon>
    </lineage>
</organism>
<feature type="domain" description="Phosphatidic acid phosphatase type 2/haloperoxidase" evidence="2">
    <location>
        <begin position="53"/>
        <end position="163"/>
    </location>
</feature>
<feature type="transmembrane region" description="Helical" evidence="1">
    <location>
        <begin position="152"/>
        <end position="172"/>
    </location>
</feature>
<feature type="transmembrane region" description="Helical" evidence="1">
    <location>
        <begin position="124"/>
        <end position="146"/>
    </location>
</feature>
<reference evidence="3 4" key="1">
    <citation type="submission" date="2020-07" db="EMBL/GenBank/DDBJ databases">
        <title>Sequencing the genomes of 1000 actinobacteria strains.</title>
        <authorList>
            <person name="Klenk H.-P."/>
        </authorList>
    </citation>
    <scope>NUCLEOTIDE SEQUENCE [LARGE SCALE GENOMIC DNA]</scope>
    <source>
        <strain evidence="3 4">DSM 26341</strain>
    </source>
</reference>
<dbReference type="EC" id="3.6.1.27" evidence="3"/>
<dbReference type="GO" id="GO:0050380">
    <property type="term" value="F:undecaprenyl-diphosphatase activity"/>
    <property type="evidence" value="ECO:0007669"/>
    <property type="project" value="UniProtKB-EC"/>
</dbReference>
<keyword evidence="3" id="KW-0378">Hydrolase</keyword>
<feature type="transmembrane region" description="Helical" evidence="1">
    <location>
        <begin position="54"/>
        <end position="76"/>
    </location>
</feature>
<dbReference type="Gene3D" id="1.20.144.10">
    <property type="entry name" value="Phosphatidic acid phosphatase type 2/haloperoxidase"/>
    <property type="match status" value="1"/>
</dbReference>
<sequence length="192" mass="21078">MNTHLLLLINGWAGNNQLLDDVMLFCAQYLIYGVFALGGICGLILLFKRQWRQVIFLLLTLVVSFGLLRLANHLYIEARPFTTHHLTQLMTHESGQSFPSDHTTAGCAIAFALLFFSWYKKWGVLALIASVLVGFARIFCGVHYPLDIAGGIVTALVGALIVAIVAGLTRGAKRSRGRGRGRRTRSRHAAAA</sequence>
<keyword evidence="1" id="KW-0472">Membrane</keyword>
<accession>A0A7Z0D2E2</accession>
<feature type="transmembrane region" description="Helical" evidence="1">
    <location>
        <begin position="29"/>
        <end position="47"/>
    </location>
</feature>
<dbReference type="SMART" id="SM00014">
    <property type="entry name" value="acidPPc"/>
    <property type="match status" value="1"/>
</dbReference>
<evidence type="ECO:0000313" key="4">
    <source>
        <dbReference type="Proteomes" id="UP000539111"/>
    </source>
</evidence>
<dbReference type="Proteomes" id="UP000539111">
    <property type="component" value="Unassembled WGS sequence"/>
</dbReference>
<name>A0A7Z0D2E2_9MICO</name>
<proteinExistence type="predicted"/>
<dbReference type="InterPro" id="IPR000326">
    <property type="entry name" value="PAP2/HPO"/>
</dbReference>
<comment type="caution">
    <text evidence="3">The sequence shown here is derived from an EMBL/GenBank/DDBJ whole genome shotgun (WGS) entry which is preliminary data.</text>
</comment>
<keyword evidence="1" id="KW-0812">Transmembrane</keyword>
<protein>
    <submittedName>
        <fullName evidence="3">Undecaprenyl-diphosphatase</fullName>
        <ecNumber evidence="3">3.6.1.27</ecNumber>
    </submittedName>
</protein>
<dbReference type="Pfam" id="PF01569">
    <property type="entry name" value="PAP2"/>
    <property type="match status" value="1"/>
</dbReference>
<dbReference type="InterPro" id="IPR036938">
    <property type="entry name" value="PAP2/HPO_sf"/>
</dbReference>
<evidence type="ECO:0000256" key="1">
    <source>
        <dbReference type="SAM" id="Phobius"/>
    </source>
</evidence>
<feature type="transmembrane region" description="Helical" evidence="1">
    <location>
        <begin position="102"/>
        <end position="119"/>
    </location>
</feature>
<keyword evidence="1" id="KW-1133">Transmembrane helix</keyword>
<dbReference type="SUPFAM" id="SSF48317">
    <property type="entry name" value="Acid phosphatase/Vanadium-dependent haloperoxidase"/>
    <property type="match status" value="1"/>
</dbReference>
<evidence type="ECO:0000313" key="3">
    <source>
        <dbReference type="EMBL" id="NYI67568.1"/>
    </source>
</evidence>
<evidence type="ECO:0000259" key="2">
    <source>
        <dbReference type="SMART" id="SM00014"/>
    </source>
</evidence>
<dbReference type="PANTHER" id="PTHR14969">
    <property type="entry name" value="SPHINGOSINE-1-PHOSPHATE PHOSPHOHYDROLASE"/>
    <property type="match status" value="1"/>
</dbReference>